<evidence type="ECO:0000313" key="3">
    <source>
        <dbReference type="Proteomes" id="UP000492821"/>
    </source>
</evidence>
<organism evidence="3 4">
    <name type="scientific">Panagrellus redivivus</name>
    <name type="common">Microworm</name>
    <dbReference type="NCBI Taxonomy" id="6233"/>
    <lineage>
        <taxon>Eukaryota</taxon>
        <taxon>Metazoa</taxon>
        <taxon>Ecdysozoa</taxon>
        <taxon>Nematoda</taxon>
        <taxon>Chromadorea</taxon>
        <taxon>Rhabditida</taxon>
        <taxon>Tylenchina</taxon>
        <taxon>Panagrolaimomorpha</taxon>
        <taxon>Panagrolaimoidea</taxon>
        <taxon>Panagrolaimidae</taxon>
        <taxon>Panagrellus</taxon>
    </lineage>
</organism>
<sequence>MAALPVVAIFIILIREGLDAPFQCIPQCVFAIGRSLMQRLSSWFEDHLPLRRRDNVRRSERGSRRKASKSAAPRMRYTVTNAAAAKQNSDFVDQMMPIAGSGPHSMSISMIDKESFYDDGYVDQRSYYHDDMSASAFGHLETSIPALESMSQSFSSTASRPSRIRTNPWVTGTRSQFRSPQPPATRSHYSAPDALSSAASGKGTLTSSSVKKPNPELLYSSMDRSAQLRVKSLDESTCSSGYGSQDSSPESSVHSPDWQQKRNVEDKAVECHSVDLDATVMGMNESSSSDVAKMRTPRADFYDDEHMYHEVETLHRLSLLLEEHACTSEAELMSPQPTMDRPDALDGVSRCSSPIYAVPYDSHRNSLSEANPFDCRQMAPAHGEENPYARIAPLSIESPFFREGQNLPRTNIRHRPPPPTWNPPPPPPLDTEDCMAELDKQIAELQIQSDAVRMLVEEAKRHSELREKTRLICMEHINELRKMRWYMRNNFELCL</sequence>
<feature type="region of interest" description="Disordered" evidence="1">
    <location>
        <begin position="152"/>
        <end position="216"/>
    </location>
</feature>
<feature type="compositionally biased region" description="Polar residues" evidence="1">
    <location>
        <begin position="152"/>
        <end position="179"/>
    </location>
</feature>
<feature type="region of interest" description="Disordered" evidence="1">
    <location>
        <begin position="231"/>
        <end position="264"/>
    </location>
</feature>
<keyword evidence="2" id="KW-0732">Signal</keyword>
<dbReference type="WBParaSite" id="Pan_g3409.t1">
    <property type="protein sequence ID" value="Pan_g3409.t1"/>
    <property type="gene ID" value="Pan_g3409"/>
</dbReference>
<evidence type="ECO:0000256" key="2">
    <source>
        <dbReference type="SAM" id="SignalP"/>
    </source>
</evidence>
<reference evidence="3" key="1">
    <citation type="journal article" date="2013" name="Genetics">
        <title>The draft genome and transcriptome of Panagrellus redivivus are shaped by the harsh demands of a free-living lifestyle.</title>
        <authorList>
            <person name="Srinivasan J."/>
            <person name="Dillman A.R."/>
            <person name="Macchietto M.G."/>
            <person name="Heikkinen L."/>
            <person name="Lakso M."/>
            <person name="Fracchia K.M."/>
            <person name="Antoshechkin I."/>
            <person name="Mortazavi A."/>
            <person name="Wong G."/>
            <person name="Sternberg P.W."/>
        </authorList>
    </citation>
    <scope>NUCLEOTIDE SEQUENCE [LARGE SCALE GENOMIC DNA]</scope>
    <source>
        <strain evidence="3">MT8872</strain>
    </source>
</reference>
<name>A0A7E4VVY9_PANRE</name>
<feature type="compositionally biased region" description="Polar residues" evidence="1">
    <location>
        <begin position="235"/>
        <end position="258"/>
    </location>
</feature>
<dbReference type="Proteomes" id="UP000492821">
    <property type="component" value="Unassembled WGS sequence"/>
</dbReference>
<accession>A0A7E4VVY9</accession>
<keyword evidence="3" id="KW-1185">Reference proteome</keyword>
<proteinExistence type="predicted"/>
<feature type="chain" id="PRO_5028811366" evidence="2">
    <location>
        <begin position="20"/>
        <end position="495"/>
    </location>
</feature>
<feature type="signal peptide" evidence="2">
    <location>
        <begin position="1"/>
        <end position="19"/>
    </location>
</feature>
<evidence type="ECO:0000313" key="4">
    <source>
        <dbReference type="WBParaSite" id="Pan_g3409.t1"/>
    </source>
</evidence>
<feature type="compositionally biased region" description="Polar residues" evidence="1">
    <location>
        <begin position="197"/>
        <end position="211"/>
    </location>
</feature>
<reference evidence="4" key="2">
    <citation type="submission" date="2020-10" db="UniProtKB">
        <authorList>
            <consortium name="WormBaseParasite"/>
        </authorList>
    </citation>
    <scope>IDENTIFICATION</scope>
</reference>
<evidence type="ECO:0000256" key="1">
    <source>
        <dbReference type="SAM" id="MobiDB-lite"/>
    </source>
</evidence>
<protein>
    <submittedName>
        <fullName evidence="4">RING-type domain-containing protein</fullName>
    </submittedName>
</protein>
<dbReference type="AlphaFoldDB" id="A0A7E4VVY9"/>